<organism evidence="2 3">
    <name type="scientific">Paenibacillus allorhizosphaerae</name>
    <dbReference type="NCBI Taxonomy" id="2849866"/>
    <lineage>
        <taxon>Bacteria</taxon>
        <taxon>Bacillati</taxon>
        <taxon>Bacillota</taxon>
        <taxon>Bacilli</taxon>
        <taxon>Bacillales</taxon>
        <taxon>Paenibacillaceae</taxon>
        <taxon>Paenibacillus</taxon>
    </lineage>
</organism>
<sequence length="229" mass="26370">MASKHTIVNHFCNELFSKKNESLLNEILHFTFTARLNTGHTMKRKEFLHFFSQAWKSFSNLNFQIEDSISEGDKVAVRGTVSGVHEECFYRLPATSKSFSMPGQGFFDFLDNKISCLWLMVDQQQFMRQLGLWRVSQRTSLESHEISLKVTEQLTAVHASQAECVLFSERELDIIRLITHGCTSKKIGIHLHLSPRTVEKYEEHIRLKLRVPNRAGVIAWAIRSGLMDA</sequence>
<keyword evidence="3" id="KW-1185">Reference proteome</keyword>
<dbReference type="PANTHER" id="PTHR38436:SF1">
    <property type="entry name" value="ESTER CYCLASE"/>
    <property type="match status" value="1"/>
</dbReference>
<evidence type="ECO:0000313" key="2">
    <source>
        <dbReference type="EMBL" id="CAG7656910.1"/>
    </source>
</evidence>
<name>A0ABM8VSS4_9BACL</name>
<dbReference type="InterPro" id="IPR009959">
    <property type="entry name" value="Cyclase_SnoaL-like"/>
</dbReference>
<dbReference type="InterPro" id="IPR000792">
    <property type="entry name" value="Tscrpt_reg_LuxR_C"/>
</dbReference>
<dbReference type="SMART" id="SM00421">
    <property type="entry name" value="HTH_LUXR"/>
    <property type="match status" value="1"/>
</dbReference>
<comment type="caution">
    <text evidence="2">The sequence shown here is derived from an EMBL/GenBank/DDBJ whole genome shotgun (WGS) entry which is preliminary data.</text>
</comment>
<dbReference type="EMBL" id="CAJVCE010000032">
    <property type="protein sequence ID" value="CAG7656910.1"/>
    <property type="molecule type" value="Genomic_DNA"/>
</dbReference>
<evidence type="ECO:0000259" key="1">
    <source>
        <dbReference type="PROSITE" id="PS50043"/>
    </source>
</evidence>
<proteinExistence type="predicted"/>
<dbReference type="RefSeq" id="WP_218102751.1">
    <property type="nucleotide sequence ID" value="NZ_CAJVCE010000032.1"/>
</dbReference>
<dbReference type="Pfam" id="PF07366">
    <property type="entry name" value="SnoaL"/>
    <property type="match status" value="1"/>
</dbReference>
<protein>
    <recommendedName>
        <fullName evidence="1">HTH luxR-type domain-containing protein</fullName>
    </recommendedName>
</protein>
<dbReference type="PROSITE" id="PS50043">
    <property type="entry name" value="HTH_LUXR_2"/>
    <property type="match status" value="1"/>
</dbReference>
<dbReference type="Proteomes" id="UP000730618">
    <property type="component" value="Unassembled WGS sequence"/>
</dbReference>
<reference evidence="2 3" key="1">
    <citation type="submission" date="2021-06" db="EMBL/GenBank/DDBJ databases">
        <authorList>
            <person name="Criscuolo A."/>
        </authorList>
    </citation>
    <scope>NUCLEOTIDE SEQUENCE [LARGE SCALE GENOMIC DNA]</scope>
    <source>
        <strain evidence="3">CIP 111802</strain>
    </source>
</reference>
<gene>
    <name evidence="2" type="ORF">PAECIP111802_06559</name>
</gene>
<dbReference type="PANTHER" id="PTHR38436">
    <property type="entry name" value="POLYKETIDE CYCLASE SNOAL-LIKE DOMAIN"/>
    <property type="match status" value="1"/>
</dbReference>
<feature type="domain" description="HTH luxR-type" evidence="1">
    <location>
        <begin position="160"/>
        <end position="225"/>
    </location>
</feature>
<dbReference type="Pfam" id="PF00196">
    <property type="entry name" value="GerE"/>
    <property type="match status" value="1"/>
</dbReference>
<accession>A0ABM8VSS4</accession>
<evidence type="ECO:0000313" key="3">
    <source>
        <dbReference type="Proteomes" id="UP000730618"/>
    </source>
</evidence>
<dbReference type="PROSITE" id="PS00622">
    <property type="entry name" value="HTH_LUXR_1"/>
    <property type="match status" value="1"/>
</dbReference>
<dbReference type="CDD" id="cd06170">
    <property type="entry name" value="LuxR_C_like"/>
    <property type="match status" value="1"/>
</dbReference>